<keyword evidence="1" id="KW-0812">Transmembrane</keyword>
<gene>
    <name evidence="2" type="ORF">ACA29_00980</name>
</gene>
<keyword evidence="1" id="KW-0472">Membrane</keyword>
<evidence type="ECO:0000313" key="2">
    <source>
        <dbReference type="EMBL" id="KRG17038.1"/>
    </source>
</evidence>
<feature type="transmembrane region" description="Helical" evidence="1">
    <location>
        <begin position="37"/>
        <end position="56"/>
    </location>
</feature>
<dbReference type="AlphaFoldDB" id="A0A0Q9YJ27"/>
<keyword evidence="1" id="KW-1133">Transmembrane helix</keyword>
<accession>A0A0Q9YJ27</accession>
<reference evidence="2 3" key="1">
    <citation type="submission" date="2015-06" db="EMBL/GenBank/DDBJ databases">
        <title>Genome sequencing project of Bacillus galactosidilyticus PL133.</title>
        <authorList>
            <person name="Gaiero J."/>
            <person name="Nicol R."/>
            <person name="Habash M."/>
        </authorList>
    </citation>
    <scope>NUCLEOTIDE SEQUENCE [LARGE SCALE GENOMIC DNA]</scope>
    <source>
        <strain evidence="2 3">PL133</strain>
    </source>
</reference>
<sequence>MLFVMVTILIFSIPFIWVVWTLMDVKSGKRKKIVWKSPVILLIILVFGSIFIHIYLFKMYGFPIFLTKLETIIGLAIPGLVAGIMLIINLFITLTMGIQLSKSFHDPKKVNILASCFAFYLLIILLIATPIGKKVAFAESINQAMTTTQTTTQNADTEGISIALVGSERECLRSTSCRNTPYSNQYFIKNNLDKTQEVQVKIRALNSKNEEMKVIDTKIMTLKPNELRLLETEETIEDSSVWNQYSFQTDDRIATYQHMLRFRNPE</sequence>
<organism evidence="2 3">
    <name type="scientific">Lederbergia galactosidilytica</name>
    <dbReference type="NCBI Taxonomy" id="217031"/>
    <lineage>
        <taxon>Bacteria</taxon>
        <taxon>Bacillati</taxon>
        <taxon>Bacillota</taxon>
        <taxon>Bacilli</taxon>
        <taxon>Bacillales</taxon>
        <taxon>Bacillaceae</taxon>
        <taxon>Lederbergia</taxon>
    </lineage>
</organism>
<proteinExistence type="predicted"/>
<feature type="transmembrane region" description="Helical" evidence="1">
    <location>
        <begin position="76"/>
        <end position="98"/>
    </location>
</feature>
<evidence type="ECO:0000313" key="3">
    <source>
        <dbReference type="Proteomes" id="UP000053881"/>
    </source>
</evidence>
<evidence type="ECO:0000256" key="1">
    <source>
        <dbReference type="SAM" id="Phobius"/>
    </source>
</evidence>
<dbReference type="EMBL" id="LGPB01000013">
    <property type="protein sequence ID" value="KRG17038.1"/>
    <property type="molecule type" value="Genomic_DNA"/>
</dbReference>
<protein>
    <submittedName>
        <fullName evidence="2">Uncharacterized protein</fullName>
    </submittedName>
</protein>
<dbReference type="PATRIC" id="fig|217031.4.peg.341"/>
<feature type="transmembrane region" description="Helical" evidence="1">
    <location>
        <begin position="6"/>
        <end position="25"/>
    </location>
</feature>
<name>A0A0Q9YJ27_9BACI</name>
<feature type="transmembrane region" description="Helical" evidence="1">
    <location>
        <begin position="110"/>
        <end position="131"/>
    </location>
</feature>
<dbReference type="Proteomes" id="UP000053881">
    <property type="component" value="Unassembled WGS sequence"/>
</dbReference>
<comment type="caution">
    <text evidence="2">The sequence shown here is derived from an EMBL/GenBank/DDBJ whole genome shotgun (WGS) entry which is preliminary data.</text>
</comment>